<dbReference type="Gene3D" id="3.40.50.10600">
    <property type="entry name" value="SpoIIaa-like domains"/>
    <property type="match status" value="1"/>
</dbReference>
<name>A0ABQ3C7F4_9GAMM</name>
<dbReference type="InterPro" id="IPR038396">
    <property type="entry name" value="SpoIIAA-like_sf"/>
</dbReference>
<reference evidence="2" key="1">
    <citation type="journal article" date="2019" name="Int. J. Syst. Evol. Microbiol.">
        <title>The Global Catalogue of Microorganisms (GCM) 10K type strain sequencing project: providing services to taxonomists for standard genome sequencing and annotation.</title>
        <authorList>
            <consortium name="The Broad Institute Genomics Platform"/>
            <consortium name="The Broad Institute Genome Sequencing Center for Infectious Disease"/>
            <person name="Wu L."/>
            <person name="Ma J."/>
        </authorList>
    </citation>
    <scope>NUCLEOTIDE SEQUENCE [LARGE SCALE GENOMIC DNA]</scope>
    <source>
        <strain evidence="2">KCTC 22558</strain>
    </source>
</reference>
<dbReference type="EMBL" id="BMXY01000002">
    <property type="protein sequence ID" value="GGZ66235.1"/>
    <property type="molecule type" value="Genomic_DNA"/>
</dbReference>
<evidence type="ECO:0008006" key="3">
    <source>
        <dbReference type="Google" id="ProtNLM"/>
    </source>
</evidence>
<keyword evidence="2" id="KW-1185">Reference proteome</keyword>
<dbReference type="SUPFAM" id="SSF52091">
    <property type="entry name" value="SpoIIaa-like"/>
    <property type="match status" value="1"/>
</dbReference>
<evidence type="ECO:0000313" key="2">
    <source>
        <dbReference type="Proteomes" id="UP000643403"/>
    </source>
</evidence>
<comment type="caution">
    <text evidence="1">The sequence shown here is derived from an EMBL/GenBank/DDBJ whole genome shotgun (WGS) entry which is preliminary data.</text>
</comment>
<evidence type="ECO:0000313" key="1">
    <source>
        <dbReference type="EMBL" id="GGZ66235.1"/>
    </source>
</evidence>
<dbReference type="Pfam" id="PF11964">
    <property type="entry name" value="SpoIIAA-like"/>
    <property type="match status" value="1"/>
</dbReference>
<organism evidence="1 2">
    <name type="scientific">Cognatilysobacter xinjiangensis</name>
    <dbReference type="NCBI Taxonomy" id="546892"/>
    <lineage>
        <taxon>Bacteria</taxon>
        <taxon>Pseudomonadati</taxon>
        <taxon>Pseudomonadota</taxon>
        <taxon>Gammaproteobacteria</taxon>
        <taxon>Lysobacterales</taxon>
        <taxon>Lysobacteraceae</taxon>
        <taxon>Cognatilysobacter</taxon>
    </lineage>
</organism>
<protein>
    <recommendedName>
        <fullName evidence="3">SpoIIAA-like</fullName>
    </recommendedName>
</protein>
<accession>A0ABQ3C7F4</accession>
<dbReference type="InterPro" id="IPR021866">
    <property type="entry name" value="SpoIIAA-like"/>
</dbReference>
<dbReference type="Proteomes" id="UP000643403">
    <property type="component" value="Unassembled WGS sequence"/>
</dbReference>
<gene>
    <name evidence="1" type="ORF">GCM10008101_20470</name>
</gene>
<dbReference type="InterPro" id="IPR036513">
    <property type="entry name" value="STAS_dom_sf"/>
</dbReference>
<dbReference type="RefSeq" id="WP_189449543.1">
    <property type="nucleotide sequence ID" value="NZ_BMXY01000002.1"/>
</dbReference>
<proteinExistence type="predicted"/>
<sequence length="121" mass="13472">MHRINRLSPVRLDIELQGRLDADAMRALIEALLRESEGIEHGRMLCRVRDFELPSLGALGVELSHMPELFAMIGRFDRVAVLADDAWIQRLGQIENAVIPGIEIKVFAGDAAADAEAWLAR</sequence>